<accession>A0A9D5Q4Y1</accession>
<protein>
    <recommendedName>
        <fullName evidence="1">Uroporphyrinogen decarboxylase (URO-D) domain-containing protein</fullName>
    </recommendedName>
</protein>
<evidence type="ECO:0000313" key="3">
    <source>
        <dbReference type="Proteomes" id="UP000649604"/>
    </source>
</evidence>
<dbReference type="GO" id="GO:0004853">
    <property type="term" value="F:uroporphyrinogen decarboxylase activity"/>
    <property type="evidence" value="ECO:0007669"/>
    <property type="project" value="InterPro"/>
</dbReference>
<sequence>YSDLLHNFLGWGEGLMLVNEPQVKEILAILEERFQTLIEELISLPVQIFLAPDNLDGQFISPRTFKKALAPGYRQTTDILHQHGTHLIVHVGGPIKHLLPHLADAGVDGIEGISGPPQSDASLAEARDLVGPDQTLWGGIPQDVLLPTHDEKAFESTVKRAIQEAQADTRMMLGIADRVPPNADLKRLETIPKLIQEALSRA</sequence>
<organism evidence="2 3">
    <name type="scientific">candidate division KSB3 bacterium</name>
    <dbReference type="NCBI Taxonomy" id="2044937"/>
    <lineage>
        <taxon>Bacteria</taxon>
        <taxon>candidate division KSB3</taxon>
    </lineage>
</organism>
<dbReference type="Pfam" id="PF01208">
    <property type="entry name" value="URO-D"/>
    <property type="match status" value="1"/>
</dbReference>
<feature type="domain" description="Uroporphyrinogen decarboxylase (URO-D)" evidence="1">
    <location>
        <begin position="16"/>
        <end position="195"/>
    </location>
</feature>
<dbReference type="AlphaFoldDB" id="A0A9D5Q4Y1"/>
<dbReference type="SUPFAM" id="SSF51726">
    <property type="entry name" value="UROD/MetE-like"/>
    <property type="match status" value="1"/>
</dbReference>
<dbReference type="InterPro" id="IPR000257">
    <property type="entry name" value="Uroporphyrinogen_deCOase"/>
</dbReference>
<proteinExistence type="predicted"/>
<dbReference type="Gene3D" id="3.20.20.210">
    <property type="match status" value="1"/>
</dbReference>
<feature type="non-terminal residue" evidence="2">
    <location>
        <position position="1"/>
    </location>
</feature>
<gene>
    <name evidence="2" type="ORF">GF339_06465</name>
</gene>
<dbReference type="InterPro" id="IPR038071">
    <property type="entry name" value="UROD/MetE-like_sf"/>
</dbReference>
<dbReference type="Proteomes" id="UP000649604">
    <property type="component" value="Unassembled WGS sequence"/>
</dbReference>
<dbReference type="GO" id="GO:0006779">
    <property type="term" value="P:porphyrin-containing compound biosynthetic process"/>
    <property type="evidence" value="ECO:0007669"/>
    <property type="project" value="InterPro"/>
</dbReference>
<name>A0A9D5Q4Y1_9BACT</name>
<evidence type="ECO:0000313" key="2">
    <source>
        <dbReference type="EMBL" id="MBD3324209.1"/>
    </source>
</evidence>
<reference evidence="2" key="1">
    <citation type="submission" date="2019-11" db="EMBL/GenBank/DDBJ databases">
        <title>Microbial mats filling the niche in hypersaline microbial mats.</title>
        <authorList>
            <person name="Wong H.L."/>
            <person name="Macleod F.I."/>
            <person name="White R.A. III"/>
            <person name="Burns B.P."/>
        </authorList>
    </citation>
    <scope>NUCLEOTIDE SEQUENCE</scope>
    <source>
        <strain evidence="2">Rbin_158</strain>
    </source>
</reference>
<dbReference type="EMBL" id="WJJP01000201">
    <property type="protein sequence ID" value="MBD3324209.1"/>
    <property type="molecule type" value="Genomic_DNA"/>
</dbReference>
<evidence type="ECO:0000259" key="1">
    <source>
        <dbReference type="Pfam" id="PF01208"/>
    </source>
</evidence>
<comment type="caution">
    <text evidence="2">The sequence shown here is derived from an EMBL/GenBank/DDBJ whole genome shotgun (WGS) entry which is preliminary data.</text>
</comment>